<proteinExistence type="predicted"/>
<name>A0ACC0JRS5_CHOFU</name>
<evidence type="ECO:0000313" key="2">
    <source>
        <dbReference type="Proteomes" id="UP001064048"/>
    </source>
</evidence>
<organism evidence="1 2">
    <name type="scientific">Choristoneura fumiferana</name>
    <name type="common">Spruce budworm moth</name>
    <name type="synonym">Archips fumiferana</name>
    <dbReference type="NCBI Taxonomy" id="7141"/>
    <lineage>
        <taxon>Eukaryota</taxon>
        <taxon>Metazoa</taxon>
        <taxon>Ecdysozoa</taxon>
        <taxon>Arthropoda</taxon>
        <taxon>Hexapoda</taxon>
        <taxon>Insecta</taxon>
        <taxon>Pterygota</taxon>
        <taxon>Neoptera</taxon>
        <taxon>Endopterygota</taxon>
        <taxon>Lepidoptera</taxon>
        <taxon>Glossata</taxon>
        <taxon>Ditrysia</taxon>
        <taxon>Tortricoidea</taxon>
        <taxon>Tortricidae</taxon>
        <taxon>Tortricinae</taxon>
        <taxon>Choristoneura</taxon>
    </lineage>
</organism>
<sequence length="93" mass="10314">MIWHVGIYSKVYTPFMQICGGTLVTTKTVISAAHCFWNKAADAPLPARKFAVGAGKRYRPWNDPHDSSSQKSDPEGELWLSSVCIDIDILLCT</sequence>
<dbReference type="Proteomes" id="UP001064048">
    <property type="component" value="Chromosome 26"/>
</dbReference>
<evidence type="ECO:0000313" key="1">
    <source>
        <dbReference type="EMBL" id="KAI8426813.1"/>
    </source>
</evidence>
<accession>A0ACC0JRS5</accession>
<dbReference type="EMBL" id="CM046126">
    <property type="protein sequence ID" value="KAI8426813.1"/>
    <property type="molecule type" value="Genomic_DNA"/>
</dbReference>
<comment type="caution">
    <text evidence="1">The sequence shown here is derived from an EMBL/GenBank/DDBJ whole genome shotgun (WGS) entry which is preliminary data.</text>
</comment>
<protein>
    <submittedName>
        <fullName evidence="1">Uncharacterized protein</fullName>
    </submittedName>
</protein>
<reference evidence="1 2" key="1">
    <citation type="journal article" date="2022" name="Genome Biol. Evol.">
        <title>The Spruce Budworm Genome: Reconstructing the Evolutionary History of Antifreeze Proteins.</title>
        <authorList>
            <person name="Beliveau C."/>
            <person name="Gagne P."/>
            <person name="Picq S."/>
            <person name="Vernygora O."/>
            <person name="Keeling C.I."/>
            <person name="Pinkney K."/>
            <person name="Doucet D."/>
            <person name="Wen F."/>
            <person name="Johnston J.S."/>
            <person name="Maaroufi H."/>
            <person name="Boyle B."/>
            <person name="Laroche J."/>
            <person name="Dewar K."/>
            <person name="Juretic N."/>
            <person name="Blackburn G."/>
            <person name="Nisole A."/>
            <person name="Brunet B."/>
            <person name="Brandao M."/>
            <person name="Lumley L."/>
            <person name="Duan J."/>
            <person name="Quan G."/>
            <person name="Lucarotti C.J."/>
            <person name="Roe A.D."/>
            <person name="Sperling F.A.H."/>
            <person name="Levesque R.C."/>
            <person name="Cusson M."/>
        </authorList>
    </citation>
    <scope>NUCLEOTIDE SEQUENCE [LARGE SCALE GENOMIC DNA]</scope>
    <source>
        <strain evidence="1">Glfc:IPQL:Cfum</strain>
    </source>
</reference>
<keyword evidence="2" id="KW-1185">Reference proteome</keyword>
<gene>
    <name evidence="1" type="ORF">MSG28_014495</name>
</gene>